<dbReference type="GeneID" id="106473477"/>
<feature type="domain" description="DIX" evidence="7">
    <location>
        <begin position="1"/>
        <end position="55"/>
    </location>
</feature>
<dbReference type="SUPFAM" id="SSF54236">
    <property type="entry name" value="Ubiquitin-like"/>
    <property type="match status" value="1"/>
</dbReference>
<keyword evidence="3" id="KW-0963">Cytoplasm</keyword>
<dbReference type="Proteomes" id="UP000694941">
    <property type="component" value="Unplaced"/>
</dbReference>
<keyword evidence="8" id="KW-1185">Reference proteome</keyword>
<evidence type="ECO:0000256" key="5">
    <source>
        <dbReference type="PROSITE-ProRule" id="PRU00069"/>
    </source>
</evidence>
<sequence>MPLRHITAPSGEMCKPLAKLSYTYSRSMVKEEIVEDDAKLPCFNGRVVSWLVTAEGSNASDGTSQCTDRCDVRSPMDRTGGPHDLRPPSYHSHLVDNLCDSTCTETESVISSRRDHHGFGHYPTRHREKHFHEDHGRINGHNKHGHGQKHRGGHAYETSSMVTSDIDTTSFVDSEDETTSRISTTTGESSVSKIHARQRRRRRRHRIPPMSRVRRDNCSIANFQDGTSSISSITESTMSLNIITVTLNIGKEFLNHLAFRNKFYLFYSPKQSD</sequence>
<dbReference type="Gene3D" id="2.40.240.130">
    <property type="match status" value="1"/>
</dbReference>
<accession>A0ABM1TP02</accession>
<proteinExistence type="predicted"/>
<evidence type="ECO:0000259" key="7">
    <source>
        <dbReference type="PROSITE" id="PS50841"/>
    </source>
</evidence>
<dbReference type="Pfam" id="PF00778">
    <property type="entry name" value="DIX"/>
    <property type="match status" value="1"/>
</dbReference>
<dbReference type="InterPro" id="IPR029071">
    <property type="entry name" value="Ubiquitin-like_domsf"/>
</dbReference>
<dbReference type="InterPro" id="IPR015506">
    <property type="entry name" value="Dsh/Dvl-rel"/>
</dbReference>
<dbReference type="RefSeq" id="XP_022257608.1">
    <property type="nucleotide sequence ID" value="XM_022401900.1"/>
</dbReference>
<evidence type="ECO:0000256" key="2">
    <source>
        <dbReference type="ARBA" id="ARBA00022473"/>
    </source>
</evidence>
<dbReference type="Pfam" id="PF02377">
    <property type="entry name" value="Dishevelled"/>
    <property type="match status" value="1"/>
</dbReference>
<dbReference type="InterPro" id="IPR001158">
    <property type="entry name" value="DIX"/>
</dbReference>
<dbReference type="PANTHER" id="PTHR10878:SF25">
    <property type="entry name" value="SEGMENT POLARITY PROTEIN DISHEVELLED"/>
    <property type="match status" value="1"/>
</dbReference>
<reference evidence="9" key="1">
    <citation type="submission" date="2025-08" db="UniProtKB">
        <authorList>
            <consortium name="RefSeq"/>
        </authorList>
    </citation>
    <scope>IDENTIFICATION</scope>
    <source>
        <tissue evidence="9">Muscle</tissue>
    </source>
</reference>
<dbReference type="PANTHER" id="PTHR10878">
    <property type="entry name" value="SEGMENT POLARITY PROTEIN DISHEVELLED"/>
    <property type="match status" value="1"/>
</dbReference>
<feature type="compositionally biased region" description="Polar residues" evidence="6">
    <location>
        <begin position="180"/>
        <end position="192"/>
    </location>
</feature>
<evidence type="ECO:0000256" key="3">
    <source>
        <dbReference type="ARBA" id="ARBA00022490"/>
    </source>
</evidence>
<keyword evidence="4 5" id="KW-0879">Wnt signaling pathway</keyword>
<evidence type="ECO:0000256" key="6">
    <source>
        <dbReference type="SAM" id="MobiDB-lite"/>
    </source>
</evidence>
<name>A0ABM1TP02_LIMPO</name>
<evidence type="ECO:0000256" key="1">
    <source>
        <dbReference type="ARBA" id="ARBA00004496"/>
    </source>
</evidence>
<dbReference type="InterPro" id="IPR003351">
    <property type="entry name" value="Dishevelled_protein_dom"/>
</dbReference>
<gene>
    <name evidence="9" type="primary">LOC106473477</name>
</gene>
<evidence type="ECO:0000313" key="9">
    <source>
        <dbReference type="RefSeq" id="XP_022257608.1"/>
    </source>
</evidence>
<keyword evidence="2" id="KW-0217">Developmental protein</keyword>
<comment type="subcellular location">
    <subcellularLocation>
        <location evidence="1">Cytoplasm</location>
    </subcellularLocation>
</comment>
<feature type="region of interest" description="Disordered" evidence="6">
    <location>
        <begin position="135"/>
        <end position="154"/>
    </location>
</feature>
<evidence type="ECO:0000313" key="8">
    <source>
        <dbReference type="Proteomes" id="UP000694941"/>
    </source>
</evidence>
<dbReference type="PROSITE" id="PS50841">
    <property type="entry name" value="DIX"/>
    <property type="match status" value="1"/>
</dbReference>
<protein>
    <submittedName>
        <fullName evidence="9">Segment polarity protein dishevelled homolog DVL-3-like</fullName>
    </submittedName>
</protein>
<feature type="compositionally biased region" description="Basic residues" evidence="6">
    <location>
        <begin position="194"/>
        <end position="207"/>
    </location>
</feature>
<organism evidence="8 9">
    <name type="scientific">Limulus polyphemus</name>
    <name type="common">Atlantic horseshoe crab</name>
    <dbReference type="NCBI Taxonomy" id="6850"/>
    <lineage>
        <taxon>Eukaryota</taxon>
        <taxon>Metazoa</taxon>
        <taxon>Ecdysozoa</taxon>
        <taxon>Arthropoda</taxon>
        <taxon>Chelicerata</taxon>
        <taxon>Merostomata</taxon>
        <taxon>Xiphosura</taxon>
        <taxon>Limulidae</taxon>
        <taxon>Limulus</taxon>
    </lineage>
</organism>
<evidence type="ECO:0000256" key="4">
    <source>
        <dbReference type="ARBA" id="ARBA00022687"/>
    </source>
</evidence>
<dbReference type="InterPro" id="IPR038207">
    <property type="entry name" value="DIX_dom_sf"/>
</dbReference>
<feature type="compositionally biased region" description="Basic residues" evidence="6">
    <location>
        <begin position="138"/>
        <end position="153"/>
    </location>
</feature>
<feature type="region of interest" description="Disordered" evidence="6">
    <location>
        <begin position="171"/>
        <end position="212"/>
    </location>
</feature>